<evidence type="ECO:0000256" key="4">
    <source>
        <dbReference type="ARBA" id="ARBA00022777"/>
    </source>
</evidence>
<keyword evidence="1" id="KW-0723">Serine/threonine-protein kinase</keyword>
<sequence>MTEQFIPPGFIFLKNLNSGFLGPSYLLKKEDTGVNFICKSFLKSSIGDEADVDNFIQIIRMTRKVKESCFLPYHYYYDEEKYIYALRPFFEGLDLASYITNCSTNINVATAQWKVLVRLYRHLHKRKITPIFIKPSNVFMENGTIAFITDIYPPPRQFNATLHRTNPLEVGFLAPEYLSEGMFPGQKSDMWSLGVLLWFMVTKQLPWSMNNVVVMLKTIQTGGPINFGILPPEIRDIAASLLVLSPEKRIDTEQIVHNRANTLVSTHSCEDHRTPMKTIIDSIVKPLRTNTPSPRLANLVNVRRRAPSDAAAIPPRRMSTSENPLTMLPPLLGEKKPNPLAGLLPSNMVRVAGQGNRRGSFHQLMKVNF</sequence>
<dbReference type="Pfam" id="PF00069">
    <property type="entry name" value="Pkinase"/>
    <property type="match status" value="1"/>
</dbReference>
<dbReference type="SMR" id="A2E436"/>
<dbReference type="GO" id="GO:0005524">
    <property type="term" value="F:ATP binding"/>
    <property type="evidence" value="ECO:0007669"/>
    <property type="project" value="UniProtKB-KW"/>
</dbReference>
<dbReference type="EMBL" id="DS113299">
    <property type="protein sequence ID" value="EAY12579.1"/>
    <property type="molecule type" value="Genomic_DNA"/>
</dbReference>
<dbReference type="PROSITE" id="PS50011">
    <property type="entry name" value="PROTEIN_KINASE_DOM"/>
    <property type="match status" value="1"/>
</dbReference>
<evidence type="ECO:0000313" key="7">
    <source>
        <dbReference type="EMBL" id="EAY12579.1"/>
    </source>
</evidence>
<dbReference type="SMART" id="SM00220">
    <property type="entry name" value="S_TKc"/>
    <property type="match status" value="1"/>
</dbReference>
<dbReference type="InterPro" id="IPR000719">
    <property type="entry name" value="Prot_kinase_dom"/>
</dbReference>
<evidence type="ECO:0000256" key="1">
    <source>
        <dbReference type="ARBA" id="ARBA00022527"/>
    </source>
</evidence>
<keyword evidence="2" id="KW-0808">Transferase</keyword>
<dbReference type="Gene3D" id="1.10.510.10">
    <property type="entry name" value="Transferase(Phosphotransferase) domain 1"/>
    <property type="match status" value="1"/>
</dbReference>
<dbReference type="Proteomes" id="UP000001542">
    <property type="component" value="Unassembled WGS sequence"/>
</dbReference>
<dbReference type="VEuPathDB" id="TrichDB:TVAGG3_0703510"/>
<name>A2E436_TRIV3</name>
<reference evidence="7" key="1">
    <citation type="submission" date="2006-10" db="EMBL/GenBank/DDBJ databases">
        <authorList>
            <person name="Amadeo P."/>
            <person name="Zhao Q."/>
            <person name="Wortman J."/>
            <person name="Fraser-Liggett C."/>
            <person name="Carlton J."/>
        </authorList>
    </citation>
    <scope>NUCLEOTIDE SEQUENCE</scope>
    <source>
        <strain evidence="7">G3</strain>
    </source>
</reference>
<dbReference type="InterPro" id="IPR011009">
    <property type="entry name" value="Kinase-like_dom_sf"/>
</dbReference>
<protein>
    <submittedName>
        <fullName evidence="7">Protein kinase, putative</fullName>
    </submittedName>
</protein>
<organism evidence="7 8">
    <name type="scientific">Trichomonas vaginalis (strain ATCC PRA-98 / G3)</name>
    <dbReference type="NCBI Taxonomy" id="412133"/>
    <lineage>
        <taxon>Eukaryota</taxon>
        <taxon>Metamonada</taxon>
        <taxon>Parabasalia</taxon>
        <taxon>Trichomonadida</taxon>
        <taxon>Trichomonadidae</taxon>
        <taxon>Trichomonas</taxon>
    </lineage>
</organism>
<dbReference type="PANTHER" id="PTHR43895:SF150">
    <property type="entry name" value="SERINE_THREONINE-PROTEIN KINASE STK11"/>
    <property type="match status" value="1"/>
</dbReference>
<dbReference type="InParanoid" id="A2E436"/>
<dbReference type="STRING" id="5722.A2E436"/>
<dbReference type="OrthoDB" id="28230at2759"/>
<keyword evidence="8" id="KW-1185">Reference proteome</keyword>
<dbReference type="PANTHER" id="PTHR43895">
    <property type="entry name" value="CALCIUM/CALMODULIN-DEPENDENT PROTEIN KINASE KINASE-RELATED"/>
    <property type="match status" value="1"/>
</dbReference>
<evidence type="ECO:0000256" key="2">
    <source>
        <dbReference type="ARBA" id="ARBA00022679"/>
    </source>
</evidence>
<dbReference type="RefSeq" id="XP_001324802.1">
    <property type="nucleotide sequence ID" value="XM_001324767.1"/>
</dbReference>
<evidence type="ECO:0000259" key="6">
    <source>
        <dbReference type="PROSITE" id="PS50011"/>
    </source>
</evidence>
<dbReference type="GO" id="GO:0004674">
    <property type="term" value="F:protein serine/threonine kinase activity"/>
    <property type="evidence" value="ECO:0000318"/>
    <property type="project" value="GO_Central"/>
</dbReference>
<dbReference type="SUPFAM" id="SSF56112">
    <property type="entry name" value="Protein kinase-like (PK-like)"/>
    <property type="match status" value="1"/>
</dbReference>
<reference evidence="7" key="2">
    <citation type="journal article" date="2007" name="Science">
        <title>Draft genome sequence of the sexually transmitted pathogen Trichomonas vaginalis.</title>
        <authorList>
            <person name="Carlton J.M."/>
            <person name="Hirt R.P."/>
            <person name="Silva J.C."/>
            <person name="Delcher A.L."/>
            <person name="Schatz M."/>
            <person name="Zhao Q."/>
            <person name="Wortman J.R."/>
            <person name="Bidwell S.L."/>
            <person name="Alsmark U.C.M."/>
            <person name="Besteiro S."/>
            <person name="Sicheritz-Ponten T."/>
            <person name="Noel C.J."/>
            <person name="Dacks J.B."/>
            <person name="Foster P.G."/>
            <person name="Simillion C."/>
            <person name="Van de Peer Y."/>
            <person name="Miranda-Saavedra D."/>
            <person name="Barton G.J."/>
            <person name="Westrop G.D."/>
            <person name="Mueller S."/>
            <person name="Dessi D."/>
            <person name="Fiori P.L."/>
            <person name="Ren Q."/>
            <person name="Paulsen I."/>
            <person name="Zhang H."/>
            <person name="Bastida-Corcuera F.D."/>
            <person name="Simoes-Barbosa A."/>
            <person name="Brown M.T."/>
            <person name="Hayes R.D."/>
            <person name="Mukherjee M."/>
            <person name="Okumura C.Y."/>
            <person name="Schneider R."/>
            <person name="Smith A.J."/>
            <person name="Vanacova S."/>
            <person name="Villalvazo M."/>
            <person name="Haas B.J."/>
            <person name="Pertea M."/>
            <person name="Feldblyum T.V."/>
            <person name="Utterback T.R."/>
            <person name="Shu C.L."/>
            <person name="Osoegawa K."/>
            <person name="de Jong P.J."/>
            <person name="Hrdy I."/>
            <person name="Horvathova L."/>
            <person name="Zubacova Z."/>
            <person name="Dolezal P."/>
            <person name="Malik S.B."/>
            <person name="Logsdon J.M. Jr."/>
            <person name="Henze K."/>
            <person name="Gupta A."/>
            <person name="Wang C.C."/>
            <person name="Dunne R.L."/>
            <person name="Upcroft J.A."/>
            <person name="Upcroft P."/>
            <person name="White O."/>
            <person name="Salzberg S.L."/>
            <person name="Tang P."/>
            <person name="Chiu C.-H."/>
            <person name="Lee Y.-S."/>
            <person name="Embley T.M."/>
            <person name="Coombs G.H."/>
            <person name="Mottram J.C."/>
            <person name="Tachezy J."/>
            <person name="Fraser-Liggett C.M."/>
            <person name="Johnson P.J."/>
        </authorList>
    </citation>
    <scope>NUCLEOTIDE SEQUENCE [LARGE SCALE GENOMIC DNA]</scope>
    <source>
        <strain evidence="7">G3</strain>
    </source>
</reference>
<feature type="domain" description="Protein kinase" evidence="6">
    <location>
        <begin position="10"/>
        <end position="264"/>
    </location>
</feature>
<dbReference type="KEGG" id="tva:4770546"/>
<dbReference type="CDD" id="cd00180">
    <property type="entry name" value="PKc"/>
    <property type="match status" value="1"/>
</dbReference>
<dbReference type="VEuPathDB" id="TrichDB:TVAG_154300"/>
<dbReference type="eggNOG" id="KOG0583">
    <property type="taxonomic scope" value="Eukaryota"/>
</dbReference>
<accession>A2E436</accession>
<evidence type="ECO:0000313" key="8">
    <source>
        <dbReference type="Proteomes" id="UP000001542"/>
    </source>
</evidence>
<evidence type="ECO:0000256" key="3">
    <source>
        <dbReference type="ARBA" id="ARBA00022741"/>
    </source>
</evidence>
<evidence type="ECO:0000256" key="5">
    <source>
        <dbReference type="ARBA" id="ARBA00022840"/>
    </source>
</evidence>
<dbReference type="AlphaFoldDB" id="A2E436"/>
<keyword evidence="5" id="KW-0067">ATP-binding</keyword>
<keyword evidence="4 7" id="KW-0418">Kinase</keyword>
<keyword evidence="3" id="KW-0547">Nucleotide-binding</keyword>
<proteinExistence type="predicted"/>
<gene>
    <name evidence="7" type="ORF">TVAG_154300</name>
</gene>